<gene>
    <name evidence="4" type="ORF">CHUDEA1_3250</name>
    <name evidence="5" type="ORF">GY17_00001337</name>
</gene>
<feature type="transmembrane region" description="Helical" evidence="2">
    <location>
        <begin position="61"/>
        <end position="83"/>
    </location>
</feature>
<dbReference type="OrthoDB" id="342412at2759"/>
<dbReference type="Proteomes" id="UP001429100">
    <property type="component" value="Unassembled WGS sequence"/>
</dbReference>
<keyword evidence="6" id="KW-1185">Reference proteome</keyword>
<feature type="region of interest" description="Disordered" evidence="1">
    <location>
        <begin position="150"/>
        <end position="175"/>
    </location>
</feature>
<dbReference type="VEuPathDB" id="CryptoDB:ChTU502y2012_412g0135"/>
<feature type="signal peptide" evidence="3">
    <location>
        <begin position="1"/>
        <end position="30"/>
    </location>
</feature>
<feature type="compositionally biased region" description="Pro residues" evidence="1">
    <location>
        <begin position="160"/>
        <end position="171"/>
    </location>
</feature>
<dbReference type="AlphaFoldDB" id="A0A0S4TCC3"/>
<evidence type="ECO:0000256" key="1">
    <source>
        <dbReference type="SAM" id="MobiDB-lite"/>
    </source>
</evidence>
<evidence type="ECO:0000313" key="4">
    <source>
        <dbReference type="EMBL" id="CUV04280.1"/>
    </source>
</evidence>
<sequence>MFNMINLKLHTTRFLILVLVILSNIGELLSQDFESENKSSKYDHIADQIYYNRYHSNNAKYLVWLLVLVPVFICIPCLIWVWCSDHCLQILKYRSNMKVFKEKKLMNEIILTNLSDSILNKELNGSNSSLPSMGVPHSMPPPIPHPPQPQFHPQMGGVMPQPPPIPQPQPSSHPQILSQPIIGGPQHNPILPTHIQSSPSYIPNLHIPRPPNMELPQLVQQDHAHHHHHCGFNGH</sequence>
<dbReference type="Proteomes" id="UP000199752">
    <property type="component" value="Chromosome 1"/>
</dbReference>
<protein>
    <submittedName>
        <fullName evidence="4">Uncharacterized protein</fullName>
    </submittedName>
</protein>
<reference evidence="4" key="2">
    <citation type="submission" date="2015-08" db="EMBL/GenBank/DDBJ databases">
        <authorList>
            <person name="Babu N.S."/>
            <person name="Beckwith C.J."/>
            <person name="Beseler K.G."/>
            <person name="Brison A."/>
            <person name="Carone J.V."/>
            <person name="Caskin T.P."/>
            <person name="Diamond M."/>
            <person name="Durham M.E."/>
            <person name="Foxe J.M."/>
            <person name="Go M."/>
            <person name="Henderson B.A."/>
            <person name="Jones I.B."/>
            <person name="McGettigan J.A."/>
            <person name="Micheletti S.J."/>
            <person name="Nasrallah M.E."/>
            <person name="Ortiz D."/>
            <person name="Piller C.R."/>
            <person name="Privatt S.R."/>
            <person name="Schneider S.L."/>
            <person name="Sharp S."/>
            <person name="Smith T.C."/>
            <person name="Stanton J.D."/>
            <person name="Ullery H.E."/>
            <person name="Wilson R.J."/>
            <person name="Serrano M.G."/>
            <person name="Buck G."/>
            <person name="Lee V."/>
            <person name="Wang Y."/>
            <person name="Carvalho R."/>
            <person name="Voegtly L."/>
            <person name="Shi R."/>
            <person name="Duckworth R."/>
            <person name="Johnson A."/>
            <person name="Loviza R."/>
            <person name="Walstead R."/>
            <person name="Shah Z."/>
            <person name="Kiflezghi M."/>
            <person name="Wade K."/>
            <person name="Ball S.L."/>
            <person name="Bradley K.W."/>
            <person name="Asai D.J."/>
            <person name="Bowman C.A."/>
            <person name="Russell D.A."/>
            <person name="Pope W.H."/>
            <person name="Jacobs-Sera D."/>
            <person name="Hendrix R.W."/>
            <person name="Hatfull G.F."/>
        </authorList>
    </citation>
    <scope>NUCLEOTIDE SEQUENCE [LARGE SCALE GENOMIC DNA]</scope>
</reference>
<keyword evidence="2" id="KW-0472">Membrane</keyword>
<dbReference type="VEuPathDB" id="CryptoDB:GY17_00001337"/>
<accession>A0A0S4TCC3</accession>
<evidence type="ECO:0000313" key="6">
    <source>
        <dbReference type="Proteomes" id="UP001429100"/>
    </source>
</evidence>
<reference evidence="5 6" key="1">
    <citation type="submission" date="2014-11" db="EMBL/GenBank/DDBJ databases">
        <title>Comparative genomic analysis of Cryptosporidium hominis reveals occurrence of genetic recombination in virulent subtypes.</title>
        <authorList>
            <person name="Guo Y."/>
            <person name="Tang K."/>
            <person name="Frace M."/>
            <person name="Li N."/>
            <person name="Roellig D.M."/>
            <person name="Sammons S."/>
            <person name="Knipe K."/>
            <person name="Rowe L."/>
            <person name="Feng Y."/>
            <person name="Xiao L."/>
        </authorList>
    </citation>
    <scope>NUCLEOTIDE SEQUENCE [LARGE SCALE GENOMIC DNA]</scope>
    <source>
        <strain evidence="5">30976</strain>
    </source>
</reference>
<proteinExistence type="predicted"/>
<organism evidence="4">
    <name type="scientific">Cryptosporidium hominis</name>
    <dbReference type="NCBI Taxonomy" id="237895"/>
    <lineage>
        <taxon>Eukaryota</taxon>
        <taxon>Sar</taxon>
        <taxon>Alveolata</taxon>
        <taxon>Apicomplexa</taxon>
        <taxon>Conoidasida</taxon>
        <taxon>Coccidia</taxon>
        <taxon>Eucoccidiorida</taxon>
        <taxon>Eimeriorina</taxon>
        <taxon>Cryptosporidiidae</taxon>
        <taxon>Cryptosporidium</taxon>
    </lineage>
</organism>
<keyword evidence="3" id="KW-0732">Signal</keyword>
<evidence type="ECO:0000256" key="3">
    <source>
        <dbReference type="SAM" id="SignalP"/>
    </source>
</evidence>
<keyword evidence="2" id="KW-1133">Transmembrane helix</keyword>
<keyword evidence="2" id="KW-0812">Transmembrane</keyword>
<dbReference type="VEuPathDB" id="CryptoDB:CHUDEA1_3250"/>
<dbReference type="EMBL" id="JTAI01000044">
    <property type="protein sequence ID" value="PPS97062.1"/>
    <property type="molecule type" value="Genomic_DNA"/>
</dbReference>
<evidence type="ECO:0000256" key="2">
    <source>
        <dbReference type="SAM" id="Phobius"/>
    </source>
</evidence>
<evidence type="ECO:0000313" key="5">
    <source>
        <dbReference type="EMBL" id="PPS97062.1"/>
    </source>
</evidence>
<reference evidence="5 6" key="3">
    <citation type="submission" date="2017-10" db="EMBL/GenBank/DDBJ databases">
        <title>Consistent, comparative and evidence-based genome annotation and re-annotation for the closely-related species, Cryptosporidium parvum, C. hominis and C. tyzzeri.</title>
        <authorList>
            <person name="Baptista R.P."/>
            <person name="Li Y."/>
            <person name="Sateriale A."/>
            <person name="Striepen B."/>
            <person name="Kissinger J.C."/>
        </authorList>
    </citation>
    <scope>NUCLEOTIDE SEQUENCE [LARGE SCALE GENOMIC DNA]</scope>
    <source>
        <strain evidence="5">30976</strain>
    </source>
</reference>
<feature type="chain" id="PRO_5006627695" evidence="3">
    <location>
        <begin position="31"/>
        <end position="235"/>
    </location>
</feature>
<name>A0A0S4TCC3_CRYHO</name>
<dbReference type="VEuPathDB" id="CryptoDB:Chro.10365"/>
<dbReference type="EMBL" id="LN877947">
    <property type="protein sequence ID" value="CUV04280.1"/>
    <property type="molecule type" value="Genomic_DNA"/>
</dbReference>